<name>A0A0L0M8J2_9BURK</name>
<dbReference type="OrthoDB" id="9804872at2"/>
<keyword evidence="2" id="KW-1185">Reference proteome</keyword>
<protein>
    <recommendedName>
        <fullName evidence="3">DUF3027 domain-containing protein</fullName>
    </recommendedName>
</protein>
<dbReference type="Proteomes" id="UP000036959">
    <property type="component" value="Unassembled WGS sequence"/>
</dbReference>
<accession>A0A0L0M8J2</accession>
<reference evidence="2" key="1">
    <citation type="submission" date="2015-06" db="EMBL/GenBank/DDBJ databases">
        <title>Comparative genomics of Burkholderia leaf nodule symbionts.</title>
        <authorList>
            <person name="Carlier A."/>
            <person name="Eberl L."/>
            <person name="Pinto-Carbo M."/>
        </authorList>
    </citation>
    <scope>NUCLEOTIDE SEQUENCE [LARGE SCALE GENOMIC DNA]</scope>
    <source>
        <strain evidence="2">UZHbot4</strain>
    </source>
</reference>
<dbReference type="RefSeq" id="WP_157056177.1">
    <property type="nucleotide sequence ID" value="NZ_LFJJ01000176.1"/>
</dbReference>
<dbReference type="InterPro" id="IPR021391">
    <property type="entry name" value="DUF3027"/>
</dbReference>
<evidence type="ECO:0008006" key="3">
    <source>
        <dbReference type="Google" id="ProtNLM"/>
    </source>
</evidence>
<dbReference type="PATRIC" id="fig|242163.4.peg.2164"/>
<gene>
    <name evidence="1" type="ORF">BVER_06338c</name>
</gene>
<dbReference type="AlphaFoldDB" id="A0A0L0M8J2"/>
<sequence>MTTERDVTDGFLDLTSGLQGLDVSLPWKGAGSAIFLELGEVVSPTGNRQYGRGEACIAVEWDWRVEARGKVLYGSSNTGPEIANGIAGLRTTKIANLTVEGAIPELTVSFDNGQILRTMSMLAGDPNWHIRLACGNWLHAREGAVFDGSREYEMSDAERASFDAAESAATRWGRPSRQPLAGQCSACRWFVRLDGDGHLLDYGACIAGDGPLDGRVVHLNSGCPAFTRAE</sequence>
<evidence type="ECO:0000313" key="1">
    <source>
        <dbReference type="EMBL" id="KND58591.1"/>
    </source>
</evidence>
<organism evidence="1 2">
    <name type="scientific">Candidatus Burkholderia verschuerenii</name>
    <dbReference type="NCBI Taxonomy" id="242163"/>
    <lineage>
        <taxon>Bacteria</taxon>
        <taxon>Pseudomonadati</taxon>
        <taxon>Pseudomonadota</taxon>
        <taxon>Betaproteobacteria</taxon>
        <taxon>Burkholderiales</taxon>
        <taxon>Burkholderiaceae</taxon>
        <taxon>Burkholderia</taxon>
    </lineage>
</organism>
<proteinExistence type="predicted"/>
<dbReference type="Pfam" id="PF11228">
    <property type="entry name" value="DUF3027"/>
    <property type="match status" value="1"/>
</dbReference>
<comment type="caution">
    <text evidence="1">The sequence shown here is derived from an EMBL/GenBank/DDBJ whole genome shotgun (WGS) entry which is preliminary data.</text>
</comment>
<evidence type="ECO:0000313" key="2">
    <source>
        <dbReference type="Proteomes" id="UP000036959"/>
    </source>
</evidence>
<dbReference type="EMBL" id="LFJJ01000176">
    <property type="protein sequence ID" value="KND58591.1"/>
    <property type="molecule type" value="Genomic_DNA"/>
</dbReference>